<sequence length="104" mass="11753">MPDLVKRLADIQENSHITTVVIYNFNKSVDNSHQLLSHGMTSSESKLYRPDEAVNVRGDAGKKESFIEFRDRRKEIGRKFCGNSLDLPGLGMRITLATFQQVGK</sequence>
<dbReference type="EMBL" id="GEDC01006709">
    <property type="protein sequence ID" value="JAS30589.1"/>
    <property type="molecule type" value="Transcribed_RNA"/>
</dbReference>
<name>A0A1B6DY77_9HEMI</name>
<reference evidence="1" key="1">
    <citation type="submission" date="2015-12" db="EMBL/GenBank/DDBJ databases">
        <title>De novo transcriptome assembly of four potential Pierce s Disease insect vectors from Arizona vineyards.</title>
        <authorList>
            <person name="Tassone E.E."/>
        </authorList>
    </citation>
    <scope>NUCLEOTIDE SEQUENCE</scope>
</reference>
<dbReference type="AlphaFoldDB" id="A0A1B6DY77"/>
<accession>A0A1B6DY77</accession>
<proteinExistence type="predicted"/>
<evidence type="ECO:0000313" key="1">
    <source>
        <dbReference type="EMBL" id="JAS30589.1"/>
    </source>
</evidence>
<gene>
    <name evidence="1" type="ORF">g.40862</name>
</gene>
<protein>
    <submittedName>
        <fullName evidence="1">Uncharacterized protein</fullName>
    </submittedName>
</protein>
<organism evidence="1">
    <name type="scientific">Clastoptera arizonana</name>
    <name type="common">Arizona spittle bug</name>
    <dbReference type="NCBI Taxonomy" id="38151"/>
    <lineage>
        <taxon>Eukaryota</taxon>
        <taxon>Metazoa</taxon>
        <taxon>Ecdysozoa</taxon>
        <taxon>Arthropoda</taxon>
        <taxon>Hexapoda</taxon>
        <taxon>Insecta</taxon>
        <taxon>Pterygota</taxon>
        <taxon>Neoptera</taxon>
        <taxon>Paraneoptera</taxon>
        <taxon>Hemiptera</taxon>
        <taxon>Auchenorrhyncha</taxon>
        <taxon>Cercopoidea</taxon>
        <taxon>Clastopteridae</taxon>
        <taxon>Clastoptera</taxon>
    </lineage>
</organism>